<feature type="transmembrane region" description="Helical" evidence="1">
    <location>
        <begin position="134"/>
        <end position="158"/>
    </location>
</feature>
<dbReference type="AlphaFoldDB" id="A0A437AJM5"/>
<feature type="transmembrane region" description="Helical" evidence="1">
    <location>
        <begin position="93"/>
        <end position="114"/>
    </location>
</feature>
<dbReference type="Proteomes" id="UP000282876">
    <property type="component" value="Unassembled WGS sequence"/>
</dbReference>
<evidence type="ECO:0000313" key="2">
    <source>
        <dbReference type="EMBL" id="RVD91312.1"/>
    </source>
</evidence>
<accession>A0A437AJM5</accession>
<comment type="caution">
    <text evidence="2">The sequence shown here is derived from an EMBL/GenBank/DDBJ whole genome shotgun (WGS) entry which is preliminary data.</text>
</comment>
<gene>
    <name evidence="2" type="ORF">TUBRATIS_22500</name>
</gene>
<reference evidence="2 3" key="1">
    <citation type="submission" date="2018-10" db="EMBL/GenBank/DDBJ databases">
        <title>Draft genome sequence of the microsporidian Tubulinosema ratisbonensis.</title>
        <authorList>
            <person name="Polonais V."/>
            <person name="Peyretaillade E."/>
            <person name="Niehus S."/>
            <person name="Wawrzyniak I."/>
            <person name="Franchet A."/>
            <person name="Gaspin C."/>
            <person name="Reichstadt M."/>
            <person name="Belser C."/>
            <person name="Labadie K."/>
            <person name="Delbac F."/>
            <person name="Ferrandon D."/>
        </authorList>
    </citation>
    <scope>NUCLEOTIDE SEQUENCE [LARGE SCALE GENOMIC DNA]</scope>
    <source>
        <strain evidence="2 3">Franzen</strain>
    </source>
</reference>
<keyword evidence="1" id="KW-0472">Membrane</keyword>
<evidence type="ECO:0000313" key="3">
    <source>
        <dbReference type="Proteomes" id="UP000282876"/>
    </source>
</evidence>
<name>A0A437AJM5_9MICR</name>
<keyword evidence="1" id="KW-1133">Transmembrane helix</keyword>
<keyword evidence="1" id="KW-0812">Transmembrane</keyword>
<sequence length="306" mass="35619">MKITSNNKVDNRSKIFIDNVEPVQTSTKNSTSTTKPDMEVYLLSFKLALVIESIAIMIWAFFKIANNNSYYFYLGGIVSIIFYSTMNLTKKSFFNNVLQIISGLNIGYCLMIIIRKYAMLSTNEMFLKHFLTFIAYKLVFLGSIFIFTLIGFVCIFCAQKFISKNINKSRLLVYFNFKTMSSLEKTCLIIFWVIYYIFMAEVAVNCYLFKSTNLFLFLFTFILMTIFGMGLFILHESSESENRTLLREVHIYGSLCMILFFLFQEMSSIDYIGKIIDVLSKDESKLSNILKILFLPDNYEITDDKH</sequence>
<feature type="transmembrane region" description="Helical" evidence="1">
    <location>
        <begin position="187"/>
        <end position="208"/>
    </location>
</feature>
<feature type="transmembrane region" description="Helical" evidence="1">
    <location>
        <begin position="214"/>
        <end position="233"/>
    </location>
</feature>
<keyword evidence="3" id="KW-1185">Reference proteome</keyword>
<dbReference type="VEuPathDB" id="MicrosporidiaDB:TUBRATIS_22500"/>
<organism evidence="2 3">
    <name type="scientific">Tubulinosema ratisbonensis</name>
    <dbReference type="NCBI Taxonomy" id="291195"/>
    <lineage>
        <taxon>Eukaryota</taxon>
        <taxon>Fungi</taxon>
        <taxon>Fungi incertae sedis</taxon>
        <taxon>Microsporidia</taxon>
        <taxon>Tubulinosematoidea</taxon>
        <taxon>Tubulinosematidae</taxon>
        <taxon>Tubulinosema</taxon>
    </lineage>
</organism>
<dbReference type="EMBL" id="RCSS01000574">
    <property type="protein sequence ID" value="RVD91312.1"/>
    <property type="molecule type" value="Genomic_DNA"/>
</dbReference>
<evidence type="ECO:0000256" key="1">
    <source>
        <dbReference type="SAM" id="Phobius"/>
    </source>
</evidence>
<protein>
    <submittedName>
        <fullName evidence="2">Uncharacterized protein</fullName>
    </submittedName>
</protein>
<feature type="transmembrane region" description="Helical" evidence="1">
    <location>
        <begin position="68"/>
        <end position="86"/>
    </location>
</feature>
<feature type="transmembrane region" description="Helical" evidence="1">
    <location>
        <begin position="40"/>
        <end position="62"/>
    </location>
</feature>
<feature type="transmembrane region" description="Helical" evidence="1">
    <location>
        <begin position="245"/>
        <end position="263"/>
    </location>
</feature>
<proteinExistence type="predicted"/>